<dbReference type="GO" id="GO:0005524">
    <property type="term" value="F:ATP binding"/>
    <property type="evidence" value="ECO:0007669"/>
    <property type="project" value="UniProtKB-KW"/>
</dbReference>
<evidence type="ECO:0000256" key="2">
    <source>
        <dbReference type="ARBA" id="ARBA00022741"/>
    </source>
</evidence>
<organism evidence="10">
    <name type="scientific">hydrothermal vent metagenome</name>
    <dbReference type="NCBI Taxonomy" id="652676"/>
    <lineage>
        <taxon>unclassified sequences</taxon>
        <taxon>metagenomes</taxon>
        <taxon>ecological metagenomes</taxon>
    </lineage>
</organism>
<dbReference type="GO" id="GO:0003676">
    <property type="term" value="F:nucleic acid binding"/>
    <property type="evidence" value="ECO:0007669"/>
    <property type="project" value="InterPro"/>
</dbReference>
<feature type="compositionally biased region" description="Basic residues" evidence="6">
    <location>
        <begin position="428"/>
        <end position="438"/>
    </location>
</feature>
<dbReference type="SMART" id="SM00487">
    <property type="entry name" value="DEXDc"/>
    <property type="match status" value="1"/>
</dbReference>
<dbReference type="InterPro" id="IPR014001">
    <property type="entry name" value="Helicase_ATP-bd"/>
</dbReference>
<accession>A0A3B1CLZ4</accession>
<dbReference type="InterPro" id="IPR027417">
    <property type="entry name" value="P-loop_NTPase"/>
</dbReference>
<dbReference type="PANTHER" id="PTHR47959:SF13">
    <property type="entry name" value="ATP-DEPENDENT RNA HELICASE RHLE"/>
    <property type="match status" value="1"/>
</dbReference>
<evidence type="ECO:0000256" key="4">
    <source>
        <dbReference type="ARBA" id="ARBA00022806"/>
    </source>
</evidence>
<evidence type="ECO:0000259" key="8">
    <source>
        <dbReference type="PROSITE" id="PS51194"/>
    </source>
</evidence>
<dbReference type="GO" id="GO:0016787">
    <property type="term" value="F:hydrolase activity"/>
    <property type="evidence" value="ECO:0007669"/>
    <property type="project" value="UniProtKB-KW"/>
</dbReference>
<dbReference type="InterPro" id="IPR050079">
    <property type="entry name" value="DEAD_box_RNA_helicase"/>
</dbReference>
<dbReference type="InterPro" id="IPR014014">
    <property type="entry name" value="RNA_helicase_DEAD_Q_motif"/>
</dbReference>
<dbReference type="AlphaFoldDB" id="A0A3B1CLZ4"/>
<dbReference type="SUPFAM" id="SSF52540">
    <property type="entry name" value="P-loop containing nucleoside triphosphate hydrolases"/>
    <property type="match status" value="1"/>
</dbReference>
<feature type="domain" description="Helicase ATP-binding" evidence="7">
    <location>
        <begin position="68"/>
        <end position="242"/>
    </location>
</feature>
<dbReference type="CDD" id="cd18787">
    <property type="entry name" value="SF2_C_DEAD"/>
    <property type="match status" value="1"/>
</dbReference>
<dbReference type="InterPro" id="IPR001650">
    <property type="entry name" value="Helicase_C-like"/>
</dbReference>
<dbReference type="InterPro" id="IPR011545">
    <property type="entry name" value="DEAD/DEAH_box_helicase_dom"/>
</dbReference>
<feature type="domain" description="Helicase C-terminal" evidence="8">
    <location>
        <begin position="265"/>
        <end position="416"/>
    </location>
</feature>
<dbReference type="PROSITE" id="PS51194">
    <property type="entry name" value="HELICASE_CTER"/>
    <property type="match status" value="1"/>
</dbReference>
<dbReference type="Gene3D" id="3.40.50.300">
    <property type="entry name" value="P-loop containing nucleotide triphosphate hydrolases"/>
    <property type="match status" value="2"/>
</dbReference>
<keyword evidence="1" id="KW-0963">Cytoplasm</keyword>
<feature type="region of interest" description="Disordered" evidence="6">
    <location>
        <begin position="411"/>
        <end position="469"/>
    </location>
</feature>
<reference evidence="10" key="1">
    <citation type="submission" date="2018-06" db="EMBL/GenBank/DDBJ databases">
        <authorList>
            <person name="Zhirakovskaya E."/>
        </authorList>
    </citation>
    <scope>NUCLEOTIDE SEQUENCE</scope>
</reference>
<evidence type="ECO:0000313" key="10">
    <source>
        <dbReference type="EMBL" id="VAX23660.1"/>
    </source>
</evidence>
<dbReference type="FunFam" id="3.40.50.300:FF:000108">
    <property type="entry name" value="ATP-dependent RNA helicase RhlE"/>
    <property type="match status" value="1"/>
</dbReference>
<feature type="compositionally biased region" description="Polar residues" evidence="6">
    <location>
        <begin position="415"/>
        <end position="426"/>
    </location>
</feature>
<gene>
    <name evidence="10" type="ORF">MNBD_NITROSPINAE02-968</name>
</gene>
<evidence type="ECO:0000259" key="9">
    <source>
        <dbReference type="PROSITE" id="PS51195"/>
    </source>
</evidence>
<dbReference type="PANTHER" id="PTHR47959">
    <property type="entry name" value="ATP-DEPENDENT RNA HELICASE RHLE-RELATED"/>
    <property type="match status" value="1"/>
</dbReference>
<evidence type="ECO:0000256" key="5">
    <source>
        <dbReference type="ARBA" id="ARBA00022840"/>
    </source>
</evidence>
<keyword evidence="4 10" id="KW-0347">Helicase</keyword>
<dbReference type="PROSITE" id="PS51192">
    <property type="entry name" value="HELICASE_ATP_BIND_1"/>
    <property type="match status" value="1"/>
</dbReference>
<keyword evidence="2" id="KW-0547">Nucleotide-binding</keyword>
<dbReference type="Pfam" id="PF00271">
    <property type="entry name" value="Helicase_C"/>
    <property type="match status" value="1"/>
</dbReference>
<dbReference type="GO" id="GO:0005829">
    <property type="term" value="C:cytosol"/>
    <property type="evidence" value="ECO:0007669"/>
    <property type="project" value="TreeGrafter"/>
</dbReference>
<name>A0A3B1CLZ4_9ZZZZ</name>
<dbReference type="CDD" id="cd00268">
    <property type="entry name" value="DEADc"/>
    <property type="match status" value="1"/>
</dbReference>
<dbReference type="EMBL" id="UOGE01000088">
    <property type="protein sequence ID" value="VAX23660.1"/>
    <property type="molecule type" value="Genomic_DNA"/>
</dbReference>
<dbReference type="GO" id="GO:0003724">
    <property type="term" value="F:RNA helicase activity"/>
    <property type="evidence" value="ECO:0007669"/>
    <property type="project" value="InterPro"/>
</dbReference>
<keyword evidence="3" id="KW-0378">Hydrolase</keyword>
<dbReference type="InterPro" id="IPR044742">
    <property type="entry name" value="DEAD/DEAH_RhlB"/>
</dbReference>
<keyword evidence="5" id="KW-0067">ATP-binding</keyword>
<proteinExistence type="predicted"/>
<evidence type="ECO:0000256" key="6">
    <source>
        <dbReference type="SAM" id="MobiDB-lite"/>
    </source>
</evidence>
<sequence>MALSVISLKSTVDNQNGFATGIQYCGDIPRRENMKELTFNELNLIEPLRSALNKEGYKMPTPVQANAIPELIKGRDLLGTAQTGTGKTAAFALPILQRLADAPSGASRLPRALILTPTRELAIQVGRSFATYGKYLKLRNTVVYGGVNQAPQARALSRGVDILVATPGRLLDLMEQGIVRLDNVEIFTLDEADRMLDMGFIHDVNKIGESIPKKRQTIFFSATMLPAVKRLADTLLSDPVTIAINPKATTADKVLQKVMFVHKDDKEALLHELMKDESLYRVLIFTRTKHRADKVTTKLNRQKVKAEAIHGNKSQRARQVALKNFKTGKTRALVATDVAARGIDVDGITHVINYELPNEPESYVHRIGRTARADAEGTAISFCDIEERGYLGSIEHVIKISVPVDADHPYHSEKIASSSKRSTSHGPKTGRRPFRKSGGRGGWTTSNRTADRGSHSYAAKRRSSGQRQP</sequence>
<dbReference type="SMART" id="SM00490">
    <property type="entry name" value="HELICc"/>
    <property type="match status" value="1"/>
</dbReference>
<feature type="compositionally biased region" description="Basic residues" evidence="6">
    <location>
        <begin position="458"/>
        <end position="469"/>
    </location>
</feature>
<evidence type="ECO:0000256" key="1">
    <source>
        <dbReference type="ARBA" id="ARBA00022490"/>
    </source>
</evidence>
<evidence type="ECO:0000256" key="3">
    <source>
        <dbReference type="ARBA" id="ARBA00022801"/>
    </source>
</evidence>
<evidence type="ECO:0000259" key="7">
    <source>
        <dbReference type="PROSITE" id="PS51192"/>
    </source>
</evidence>
<protein>
    <submittedName>
        <fullName evidence="10">ATP-dependent RNA helicase RhlE</fullName>
    </submittedName>
</protein>
<feature type="domain" description="DEAD-box RNA helicase Q" evidence="9">
    <location>
        <begin position="37"/>
        <end position="65"/>
    </location>
</feature>
<dbReference type="Pfam" id="PF00270">
    <property type="entry name" value="DEAD"/>
    <property type="match status" value="1"/>
</dbReference>
<dbReference type="PROSITE" id="PS51195">
    <property type="entry name" value="Q_MOTIF"/>
    <property type="match status" value="1"/>
</dbReference>